<dbReference type="Pfam" id="PF05684">
    <property type="entry name" value="DUF819"/>
    <property type="match status" value="1"/>
</dbReference>
<dbReference type="Proteomes" id="UP000249061">
    <property type="component" value="Unassembled WGS sequence"/>
</dbReference>
<dbReference type="InterPro" id="IPR008537">
    <property type="entry name" value="DUF819"/>
</dbReference>
<comment type="caution">
    <text evidence="2">The sequence shown here is derived from an EMBL/GenBank/DDBJ whole genome shotgun (WGS) entry which is preliminary data.</text>
</comment>
<dbReference type="AlphaFoldDB" id="A0A2W5TG46"/>
<evidence type="ECO:0000313" key="3">
    <source>
        <dbReference type="Proteomes" id="UP000249061"/>
    </source>
</evidence>
<keyword evidence="1" id="KW-0812">Transmembrane</keyword>
<keyword evidence="1" id="KW-1133">Transmembrane helix</keyword>
<feature type="transmembrane region" description="Helical" evidence="1">
    <location>
        <begin position="89"/>
        <end position="109"/>
    </location>
</feature>
<dbReference type="PANTHER" id="PTHR34289">
    <property type="entry name" value="PROTEIN, PUTATIVE (DUF819)-RELATED"/>
    <property type="match status" value="1"/>
</dbReference>
<feature type="transmembrane region" description="Helical" evidence="1">
    <location>
        <begin position="271"/>
        <end position="289"/>
    </location>
</feature>
<name>A0A2W5TG46_9BACT</name>
<accession>A0A2W5TG46</accession>
<feature type="transmembrane region" description="Helical" evidence="1">
    <location>
        <begin position="182"/>
        <end position="204"/>
    </location>
</feature>
<feature type="transmembrane region" description="Helical" evidence="1">
    <location>
        <begin position="30"/>
        <end position="51"/>
    </location>
</feature>
<feature type="transmembrane region" description="Helical" evidence="1">
    <location>
        <begin position="150"/>
        <end position="175"/>
    </location>
</feature>
<proteinExistence type="predicted"/>
<reference evidence="2 3" key="1">
    <citation type="submission" date="2017-08" db="EMBL/GenBank/DDBJ databases">
        <title>Infants hospitalized years apart are colonized by the same room-sourced microbial strains.</title>
        <authorList>
            <person name="Brooks B."/>
            <person name="Olm M.R."/>
            <person name="Firek B.A."/>
            <person name="Baker R."/>
            <person name="Thomas B.C."/>
            <person name="Morowitz M.J."/>
            <person name="Banfield J.F."/>
        </authorList>
    </citation>
    <scope>NUCLEOTIDE SEQUENCE [LARGE SCALE GENOMIC DNA]</scope>
    <source>
        <strain evidence="2">S2_003_000_R2_14</strain>
    </source>
</reference>
<dbReference type="PANTHER" id="PTHR34289:SF8">
    <property type="entry name" value="DUF819 DOMAIN-CONTAINING PROTEIN"/>
    <property type="match status" value="1"/>
</dbReference>
<evidence type="ECO:0000256" key="1">
    <source>
        <dbReference type="SAM" id="Phobius"/>
    </source>
</evidence>
<feature type="transmembrane region" description="Helical" evidence="1">
    <location>
        <begin position="324"/>
        <end position="350"/>
    </location>
</feature>
<keyword evidence="1" id="KW-0472">Membrane</keyword>
<dbReference type="EMBL" id="QFQP01000011">
    <property type="protein sequence ID" value="PZR12817.1"/>
    <property type="molecule type" value="Genomic_DNA"/>
</dbReference>
<sequence>MGASPSRRSALPCGGRVVAAGGRAGVGSAVAARCCVNVLHALFCLVVPAISIWAAERFKPAKVLGPVVLAYAAGIIFGNLPGIHLDENFGQSLAGGAVLVAVPLLLFSTDLKGWVKLARSLLLSFFFACVAAVLAAGLIGWVFRSYTDEWWKIAGMLVGVYVGGTANMSAVGLALEVKEETFVVLNTADLICGGAYLFFVLSLAQRLLLKVMPAFKAEAHHEFLETEGESASKWTRAHLTPMAKAFGLTVLMAGAGVALSMLIVGKLHIGLVMLCITTFGIAASLLPSVRGLSGSYELGEYALLIFCVGMGSLADASKISGTSLMLLSFVFVVMVVSAVIHFALCAVARIDADTAIISSTATIFGPPFIGPVAAALKNRALVGPGLTLGLAGIALGTYLGLATAYGLKALAGQ</sequence>
<feature type="transmembrane region" description="Helical" evidence="1">
    <location>
        <begin position="356"/>
        <end position="376"/>
    </location>
</feature>
<feature type="transmembrane region" description="Helical" evidence="1">
    <location>
        <begin position="121"/>
        <end position="144"/>
    </location>
</feature>
<organism evidence="2 3">
    <name type="scientific">Archangium gephyra</name>
    <dbReference type="NCBI Taxonomy" id="48"/>
    <lineage>
        <taxon>Bacteria</taxon>
        <taxon>Pseudomonadati</taxon>
        <taxon>Myxococcota</taxon>
        <taxon>Myxococcia</taxon>
        <taxon>Myxococcales</taxon>
        <taxon>Cystobacterineae</taxon>
        <taxon>Archangiaceae</taxon>
        <taxon>Archangium</taxon>
    </lineage>
</organism>
<feature type="transmembrane region" description="Helical" evidence="1">
    <location>
        <begin position="63"/>
        <end position="83"/>
    </location>
</feature>
<gene>
    <name evidence="2" type="ORF">DI536_14740</name>
</gene>
<evidence type="ECO:0000313" key="2">
    <source>
        <dbReference type="EMBL" id="PZR12817.1"/>
    </source>
</evidence>
<feature type="transmembrane region" description="Helical" evidence="1">
    <location>
        <begin position="388"/>
        <end position="407"/>
    </location>
</feature>
<feature type="transmembrane region" description="Helical" evidence="1">
    <location>
        <begin position="245"/>
        <end position="264"/>
    </location>
</feature>
<evidence type="ECO:0008006" key="4">
    <source>
        <dbReference type="Google" id="ProtNLM"/>
    </source>
</evidence>
<protein>
    <recommendedName>
        <fullName evidence="4">DUF819 family protein</fullName>
    </recommendedName>
</protein>